<dbReference type="Gene3D" id="2.120.10.60">
    <property type="entry name" value="Tricorn protease N-terminal domain"/>
    <property type="match status" value="1"/>
</dbReference>
<dbReference type="EC" id="3.4.21.-" evidence="7"/>
<feature type="compositionally biased region" description="Basic and acidic residues" evidence="8">
    <location>
        <begin position="581"/>
        <end position="634"/>
    </location>
</feature>
<evidence type="ECO:0000256" key="5">
    <source>
        <dbReference type="ARBA" id="ARBA00022801"/>
    </source>
</evidence>
<feature type="domain" description="Tail specific protease" evidence="11">
    <location>
        <begin position="910"/>
        <end position="1104"/>
    </location>
</feature>
<evidence type="ECO:0000313" key="13">
    <source>
        <dbReference type="Proteomes" id="UP000574369"/>
    </source>
</evidence>
<dbReference type="Gene3D" id="2.120.10.30">
    <property type="entry name" value="TolB, C-terminal domain"/>
    <property type="match status" value="2"/>
</dbReference>
<dbReference type="SUPFAM" id="SSF69304">
    <property type="entry name" value="Tricorn protease N-terminal domain"/>
    <property type="match status" value="1"/>
</dbReference>
<dbReference type="SUPFAM" id="SSF50156">
    <property type="entry name" value="PDZ domain-like"/>
    <property type="match status" value="1"/>
</dbReference>
<proteinExistence type="inferred from homology"/>
<comment type="caution">
    <text evidence="12">The sequence shown here is derived from an EMBL/GenBank/DDBJ whole genome shotgun (WGS) entry which is preliminary data.</text>
</comment>
<dbReference type="Pfam" id="PF07676">
    <property type="entry name" value="PD40"/>
    <property type="match status" value="3"/>
</dbReference>
<dbReference type="Proteomes" id="UP000574369">
    <property type="component" value="Unassembled WGS sequence"/>
</dbReference>
<keyword evidence="4 7" id="KW-0645">Protease</keyword>
<dbReference type="InterPro" id="IPR036034">
    <property type="entry name" value="PDZ_sf"/>
</dbReference>
<dbReference type="InterPro" id="IPR011659">
    <property type="entry name" value="WD40"/>
</dbReference>
<feature type="chain" id="PRO_5046895255" description="Tricorn protease homolog" evidence="9">
    <location>
        <begin position="22"/>
        <end position="1128"/>
    </location>
</feature>
<evidence type="ECO:0000256" key="7">
    <source>
        <dbReference type="PIRNR" id="PIRNR036421"/>
    </source>
</evidence>
<dbReference type="SUPFAM" id="SSF82171">
    <property type="entry name" value="DPP6 N-terminal domain-like"/>
    <property type="match status" value="1"/>
</dbReference>
<dbReference type="InterPro" id="IPR011042">
    <property type="entry name" value="6-blade_b-propeller_TolB-like"/>
</dbReference>
<feature type="domain" description="PDZ" evidence="10">
    <location>
        <begin position="835"/>
        <end position="908"/>
    </location>
</feature>
<dbReference type="CDD" id="cd07562">
    <property type="entry name" value="Peptidase_S41_TRI"/>
    <property type="match status" value="1"/>
</dbReference>
<evidence type="ECO:0000256" key="3">
    <source>
        <dbReference type="ARBA" id="ARBA00022490"/>
    </source>
</evidence>
<evidence type="ECO:0000256" key="9">
    <source>
        <dbReference type="SAM" id="SignalP"/>
    </source>
</evidence>
<evidence type="ECO:0000256" key="8">
    <source>
        <dbReference type="SAM" id="MobiDB-lite"/>
    </source>
</evidence>
<dbReference type="EMBL" id="JACHXO010000004">
    <property type="protein sequence ID" value="MBB3195053.1"/>
    <property type="molecule type" value="Genomic_DNA"/>
</dbReference>
<dbReference type="Pfam" id="PF14684">
    <property type="entry name" value="Tricorn_C1"/>
    <property type="match status" value="1"/>
</dbReference>
<dbReference type="Gene3D" id="3.30.750.44">
    <property type="match status" value="1"/>
</dbReference>
<keyword evidence="9" id="KW-0732">Signal</keyword>
<protein>
    <recommendedName>
        <fullName evidence="7">Tricorn protease homolog</fullName>
        <ecNumber evidence="7">3.4.21.-</ecNumber>
    </recommendedName>
</protein>
<dbReference type="SUPFAM" id="SSF52096">
    <property type="entry name" value="ClpP/crotonase"/>
    <property type="match status" value="1"/>
</dbReference>
<keyword evidence="5 7" id="KW-0378">Hydrolase</keyword>
<dbReference type="RefSeq" id="WP_088450811.1">
    <property type="nucleotide sequence ID" value="NZ_JACHXO010000004.1"/>
</dbReference>
<dbReference type="SMART" id="SM00245">
    <property type="entry name" value="TSPc"/>
    <property type="match status" value="1"/>
</dbReference>
<sequence>MRFKLAGASLALMMAFPAVQAQSPQTPLGPVTQPLWLRQSSISPDGRQIAFTFQGSLFVIPTAGGTARLLVSNGKHNAAPVWSPDSKLLAYAANVYGNDDVFVVSADGGPSRRLTFNSVPETPIAFTPDGKSVVFSAQRQDGRLNLGFPSPALSETYQVSIEGGRRPQQLFSEPALAGRYNKAGSLLVYEDWKGYENAFRKHHISPVARDIWVWDTKTGQHRKLTSSGGENRNPVFSPDETSIYYLSEQSGSMNVWKMPLDNPSATRQITRFTKNPVRFLSVAADGTLSYGYDGELYTQAGDEAQPRKVGVSIAADALVPTVENVKLTEGATDLAVSPDGSEVAVVVRGQVFVTSAEFGNTRRITEGPGQKRSVSFSPDGRKLLYACEQDGQWSLCEASIVGDKKAVPSFFNAPRLTTKVLLKNDHQNFQPRYSPDGKQVAYLQDRAALHVLDTATGKTRVVMAAENSYSYEDGDQWFDWAPDGKSLVVQFVDRNRWSQEVGVVPADGSGKLVNLTHSGYEDMHPLFARQGQMLVWLTDRQGLHGSGGGARVDADIFGMFLTRAAFDRYNLDKAEFAQLKKQEEEDKKDGDKDEDGKGDKADKDGKSTDKKDGDQANDKKADKKDDKKAEDKKPPAKPVVIEMEGLEDRVARLTTASGDIRDFAVTPDGEQLFYVLKADEGYELWHTRLRDKETQRVGELPGGKIESVALWLDAKGTKGFVMAGGRVHKFKVPEGSGKGEIQTSPVKFTAELRIDRGAERAQMFDHAWRQTKEKLYVTDMGGVDWAYYRKVYERQLPFVADGTDFAELLSEMLGELNVSHTGSGYRPAPSGDATASLGLFYDQSWQGAGIKVVEVMEGGPLDTATNKLKAGMVIEAIDGETIGAGAEFDSLLNLKAGKQVVLSVLDPVTNRRFEQTLKAVSIGAERELLYKRWVRRERALVDKLSGGRLGYVHVRGMNDASFRQTYADALGRASGKEALIVDTRFNGGGNLHDELATLLSGKKYLEFLPRGQSLGWEPTAKWVKPSAVLVSESNYSDAHLFPWTYKHLGIGKLIGMPVAGTGTAVWWEVMQDGATYFGIPQVGFRAQNGDFMERALVTPDIVVPNDKARLDKGDDQQLEAAVKSLLGQ</sequence>
<dbReference type="InterPro" id="IPR012393">
    <property type="entry name" value="Tricorn_protease"/>
</dbReference>
<evidence type="ECO:0000256" key="4">
    <source>
        <dbReference type="ARBA" id="ARBA00022670"/>
    </source>
</evidence>
<reference evidence="12 13" key="1">
    <citation type="submission" date="2020-08" db="EMBL/GenBank/DDBJ databases">
        <title>Genomic Encyclopedia of Type Strains, Phase III (KMG-III): the genomes of soil and plant-associated and newly described type strains.</title>
        <authorList>
            <person name="Whitman W."/>
        </authorList>
    </citation>
    <scope>NUCLEOTIDE SEQUENCE [LARGE SCALE GENOMIC DNA]</scope>
    <source>
        <strain evidence="12 13">CECT 7247</strain>
    </source>
</reference>
<keyword evidence="3 7" id="KW-0963">Cytoplasm</keyword>
<dbReference type="Gene3D" id="2.30.42.10">
    <property type="match status" value="1"/>
</dbReference>
<evidence type="ECO:0000259" key="11">
    <source>
        <dbReference type="SMART" id="SM00245"/>
    </source>
</evidence>
<dbReference type="InterPro" id="IPR028204">
    <property type="entry name" value="Tricorn_C1"/>
</dbReference>
<dbReference type="Gene3D" id="3.90.226.10">
    <property type="entry name" value="2-enoyl-CoA Hydratase, Chain A, domain 1"/>
    <property type="match status" value="1"/>
</dbReference>
<organism evidence="12 13">
    <name type="scientific">Roseateles terrae</name>
    <dbReference type="NCBI Taxonomy" id="431060"/>
    <lineage>
        <taxon>Bacteria</taxon>
        <taxon>Pseudomonadati</taxon>
        <taxon>Pseudomonadota</taxon>
        <taxon>Betaproteobacteria</taxon>
        <taxon>Burkholderiales</taxon>
        <taxon>Sphaerotilaceae</taxon>
        <taxon>Roseateles</taxon>
    </lineage>
</organism>
<gene>
    <name evidence="12" type="ORF">FHS28_002456</name>
</gene>
<dbReference type="SMART" id="SM00228">
    <property type="entry name" value="PDZ"/>
    <property type="match status" value="1"/>
</dbReference>
<dbReference type="InterPro" id="IPR001478">
    <property type="entry name" value="PDZ"/>
</dbReference>
<evidence type="ECO:0000256" key="6">
    <source>
        <dbReference type="ARBA" id="ARBA00022825"/>
    </source>
</evidence>
<comment type="subcellular location">
    <subcellularLocation>
        <location evidence="1 7">Cytoplasm</location>
    </subcellularLocation>
</comment>
<dbReference type="GO" id="GO:0006508">
    <property type="term" value="P:proteolysis"/>
    <property type="evidence" value="ECO:0007669"/>
    <property type="project" value="UniProtKB-KW"/>
</dbReference>
<feature type="signal peptide" evidence="9">
    <location>
        <begin position="1"/>
        <end position="21"/>
    </location>
</feature>
<evidence type="ECO:0000256" key="1">
    <source>
        <dbReference type="ARBA" id="ARBA00004496"/>
    </source>
</evidence>
<dbReference type="InterPro" id="IPR029045">
    <property type="entry name" value="ClpP/crotonase-like_dom_sf"/>
</dbReference>
<evidence type="ECO:0000259" key="10">
    <source>
        <dbReference type="SMART" id="SM00228"/>
    </source>
</evidence>
<comment type="function">
    <text evidence="7">Degrades oligopeptides.</text>
</comment>
<dbReference type="Pfam" id="PF26549">
    <property type="entry name" value="Tricorn_N"/>
    <property type="match status" value="1"/>
</dbReference>
<dbReference type="GO" id="GO:0008233">
    <property type="term" value="F:peptidase activity"/>
    <property type="evidence" value="ECO:0007669"/>
    <property type="project" value="UniProtKB-KW"/>
</dbReference>
<comment type="similarity">
    <text evidence="2 7">Belongs to the peptidase S41B family.</text>
</comment>
<dbReference type="PANTHER" id="PTHR43253">
    <property type="entry name" value="TRICORN PROTEASE HOMOLOG 2-RELATED"/>
    <property type="match status" value="1"/>
</dbReference>
<dbReference type="InterPro" id="IPR005151">
    <property type="entry name" value="Tail-specific_protease"/>
</dbReference>
<evidence type="ECO:0000256" key="2">
    <source>
        <dbReference type="ARBA" id="ARBA00008524"/>
    </source>
</evidence>
<dbReference type="PANTHER" id="PTHR43253:SF1">
    <property type="entry name" value="TRICORN PROTEASE HOMOLOG 2-RELATED"/>
    <property type="match status" value="1"/>
</dbReference>
<dbReference type="Pfam" id="PF03572">
    <property type="entry name" value="Peptidase_S41"/>
    <property type="match status" value="1"/>
</dbReference>
<accession>A0ABR6GSF0</accession>
<keyword evidence="6 7" id="KW-0720">Serine protease</keyword>
<keyword evidence="13" id="KW-1185">Reference proteome</keyword>
<evidence type="ECO:0000313" key="12">
    <source>
        <dbReference type="EMBL" id="MBB3195053.1"/>
    </source>
</evidence>
<feature type="region of interest" description="Disordered" evidence="8">
    <location>
        <begin position="581"/>
        <end position="641"/>
    </location>
</feature>
<name>A0ABR6GSF0_9BURK</name>
<dbReference type="PIRSF" id="PIRSF036421">
    <property type="entry name" value="Tricorn_protease"/>
    <property type="match status" value="1"/>
</dbReference>